<dbReference type="AlphaFoldDB" id="A0A917C5Q0"/>
<dbReference type="Proteomes" id="UP000637643">
    <property type="component" value="Unassembled WGS sequence"/>
</dbReference>
<accession>A0A917C5Q0</accession>
<organism evidence="2 3">
    <name type="scientific">Paenibacillus albidus</name>
    <dbReference type="NCBI Taxonomy" id="2041023"/>
    <lineage>
        <taxon>Bacteria</taxon>
        <taxon>Bacillati</taxon>
        <taxon>Bacillota</taxon>
        <taxon>Bacilli</taxon>
        <taxon>Bacillales</taxon>
        <taxon>Paenibacillaceae</taxon>
        <taxon>Paenibacillus</taxon>
    </lineage>
</organism>
<evidence type="ECO:0000313" key="2">
    <source>
        <dbReference type="EMBL" id="GGF73107.1"/>
    </source>
</evidence>
<keyword evidence="3" id="KW-1185">Reference proteome</keyword>
<gene>
    <name evidence="2" type="ORF">GCM10010912_17880</name>
</gene>
<protein>
    <recommendedName>
        <fullName evidence="4">DUF551 domain-containing protein</fullName>
    </recommendedName>
</protein>
<name>A0A917C5Q0_9BACL</name>
<feature type="region of interest" description="Disordered" evidence="1">
    <location>
        <begin position="155"/>
        <end position="176"/>
    </location>
</feature>
<proteinExistence type="predicted"/>
<evidence type="ECO:0000256" key="1">
    <source>
        <dbReference type="SAM" id="MobiDB-lite"/>
    </source>
</evidence>
<dbReference type="EMBL" id="BMKR01000006">
    <property type="protein sequence ID" value="GGF73107.1"/>
    <property type="molecule type" value="Genomic_DNA"/>
</dbReference>
<comment type="caution">
    <text evidence="2">The sequence shown here is derived from an EMBL/GenBank/DDBJ whole genome shotgun (WGS) entry which is preliminary data.</text>
</comment>
<reference evidence="2" key="1">
    <citation type="journal article" date="2014" name="Int. J. Syst. Evol. Microbiol.">
        <title>Complete genome sequence of Corynebacterium casei LMG S-19264T (=DSM 44701T), isolated from a smear-ripened cheese.</title>
        <authorList>
            <consortium name="US DOE Joint Genome Institute (JGI-PGF)"/>
            <person name="Walter F."/>
            <person name="Albersmeier A."/>
            <person name="Kalinowski J."/>
            <person name="Ruckert C."/>
        </authorList>
    </citation>
    <scope>NUCLEOTIDE SEQUENCE</scope>
    <source>
        <strain evidence="2">CGMCC 1.16134</strain>
    </source>
</reference>
<reference evidence="2" key="2">
    <citation type="submission" date="2020-09" db="EMBL/GenBank/DDBJ databases">
        <authorList>
            <person name="Sun Q."/>
            <person name="Zhou Y."/>
        </authorList>
    </citation>
    <scope>NUCLEOTIDE SEQUENCE</scope>
    <source>
        <strain evidence="2">CGMCC 1.16134</strain>
    </source>
</reference>
<evidence type="ECO:0000313" key="3">
    <source>
        <dbReference type="Proteomes" id="UP000637643"/>
    </source>
</evidence>
<dbReference type="RefSeq" id="WP_189023991.1">
    <property type="nucleotide sequence ID" value="NZ_BMKR01000006.1"/>
</dbReference>
<sequence length="176" mass="20370">MTQRDWQKDMEMCKDITSMSSKGEFVRMAEYWLQEAKERGEREQRLKVAIECAIEEYGLWKDKGRAVEVMITELKRELSTLYPDTPAPTPEIKQPVVARPIDEWHEDYGDVLWWEFPVCEPPYCGTPIDVDWPGYHTHWTPIVIPESPAPAPTHNIKGVDTTGWTWHTPAPKEGSS</sequence>
<evidence type="ECO:0008006" key="4">
    <source>
        <dbReference type="Google" id="ProtNLM"/>
    </source>
</evidence>